<evidence type="ECO:0000256" key="1">
    <source>
        <dbReference type="SAM" id="MobiDB-lite"/>
    </source>
</evidence>
<accession>E3NLK9</accession>
<dbReference type="Proteomes" id="UP000008281">
    <property type="component" value="Unassembled WGS sequence"/>
</dbReference>
<organism evidence="3">
    <name type="scientific">Caenorhabditis remanei</name>
    <name type="common">Caenorhabditis vulgaris</name>
    <dbReference type="NCBI Taxonomy" id="31234"/>
    <lineage>
        <taxon>Eukaryota</taxon>
        <taxon>Metazoa</taxon>
        <taxon>Ecdysozoa</taxon>
        <taxon>Nematoda</taxon>
        <taxon>Chromadorea</taxon>
        <taxon>Rhabditida</taxon>
        <taxon>Rhabditina</taxon>
        <taxon>Rhabditomorpha</taxon>
        <taxon>Rhabditoidea</taxon>
        <taxon>Rhabditidae</taxon>
        <taxon>Peloderinae</taxon>
        <taxon>Caenorhabditis</taxon>
    </lineage>
</organism>
<feature type="compositionally biased region" description="Basic residues" evidence="1">
    <location>
        <begin position="213"/>
        <end position="230"/>
    </location>
</feature>
<evidence type="ECO:0000313" key="2">
    <source>
        <dbReference type="EMBL" id="EFP04940.1"/>
    </source>
</evidence>
<sequence length="321" mass="36388">MFPAYNAGGGGPSKQIPGPSNDLNSRTRYAVQVQAKKNLINEKNQLAQENEDAVFQQCGYGESSSDDECGGVRMKLEPNQQVAAEHVFTLPEKLKPGYGSRKSTTARIPPANSFHTFPDRPARNPYSDEPMEVDSESSTSWGRPTSSAASSSYSSRRRSRSRESSRRRRGDSRSRSRRDRSDDSRKKKKSKKSRRHRHSSSSESSSSDSDSRSRRRSSRRESPKRKSAVKRPKYEFLTLKEDYEILDLSAQILIRDTKFDPENYTLGCPKREVASMYLGCYQILGLEKEHNLFEVSNGAVERTCSADSYSDYFCAIFCNFF</sequence>
<dbReference type="eggNOG" id="KOG1972">
    <property type="taxonomic scope" value="Eukaryota"/>
</dbReference>
<name>E3NLK9_CAERE</name>
<dbReference type="InParanoid" id="E3NLK9"/>
<feature type="compositionally biased region" description="Polar residues" evidence="1">
    <location>
        <begin position="136"/>
        <end position="145"/>
    </location>
</feature>
<dbReference type="HOGENOM" id="CLU_866664_0_0_1"/>
<evidence type="ECO:0000313" key="3">
    <source>
        <dbReference type="Proteomes" id="UP000008281"/>
    </source>
</evidence>
<gene>
    <name evidence="2" type="ORF">CRE_13152</name>
</gene>
<protein>
    <submittedName>
        <fullName evidence="2">Uncharacterized protein</fullName>
    </submittedName>
</protein>
<reference evidence="2" key="1">
    <citation type="submission" date="2007-07" db="EMBL/GenBank/DDBJ databases">
        <title>PCAP assembly of the Caenorhabditis remanei genome.</title>
        <authorList>
            <consortium name="The Caenorhabditis remanei Sequencing Consortium"/>
            <person name="Wilson R.K."/>
        </authorList>
    </citation>
    <scope>NUCLEOTIDE SEQUENCE [LARGE SCALE GENOMIC DNA]</scope>
    <source>
        <strain evidence="2">PB4641</strain>
    </source>
</reference>
<feature type="region of interest" description="Disordered" evidence="1">
    <location>
        <begin position="92"/>
        <end position="230"/>
    </location>
</feature>
<feature type="compositionally biased region" description="Basic residues" evidence="1">
    <location>
        <begin position="186"/>
        <end position="199"/>
    </location>
</feature>
<dbReference type="EMBL" id="DS268907">
    <property type="protein sequence ID" value="EFP04940.1"/>
    <property type="molecule type" value="Genomic_DNA"/>
</dbReference>
<keyword evidence="3" id="KW-1185">Reference proteome</keyword>
<dbReference type="STRING" id="31234.E3NLK9"/>
<dbReference type="AlphaFoldDB" id="E3NLK9"/>
<feature type="region of interest" description="Disordered" evidence="1">
    <location>
        <begin position="1"/>
        <end position="25"/>
    </location>
</feature>
<feature type="compositionally biased region" description="Basic residues" evidence="1">
    <location>
        <begin position="155"/>
        <end position="170"/>
    </location>
</feature>
<proteinExistence type="predicted"/>
<feature type="compositionally biased region" description="Basic and acidic residues" evidence="1">
    <location>
        <begin position="171"/>
        <end position="185"/>
    </location>
</feature>